<evidence type="ECO:0000256" key="1">
    <source>
        <dbReference type="SAM" id="SignalP"/>
    </source>
</evidence>
<name>A0A8T0CLF2_CORYI</name>
<evidence type="ECO:0000313" key="2">
    <source>
        <dbReference type="EMBL" id="KAF7848064.1"/>
    </source>
</evidence>
<dbReference type="OrthoDB" id="1638201at2759"/>
<dbReference type="InterPro" id="IPR007541">
    <property type="entry name" value="Uncharacterised_BSP"/>
</dbReference>
<organism evidence="2 3">
    <name type="scientific">Corymbia citriodora subsp. variegata</name>
    <dbReference type="NCBI Taxonomy" id="360336"/>
    <lineage>
        <taxon>Eukaryota</taxon>
        <taxon>Viridiplantae</taxon>
        <taxon>Streptophyta</taxon>
        <taxon>Embryophyta</taxon>
        <taxon>Tracheophyta</taxon>
        <taxon>Spermatophyta</taxon>
        <taxon>Magnoliopsida</taxon>
        <taxon>eudicotyledons</taxon>
        <taxon>Gunneridae</taxon>
        <taxon>Pentapetalae</taxon>
        <taxon>rosids</taxon>
        <taxon>malvids</taxon>
        <taxon>Myrtales</taxon>
        <taxon>Myrtaceae</taxon>
        <taxon>Myrtoideae</taxon>
        <taxon>Eucalypteae</taxon>
        <taxon>Corymbia</taxon>
    </lineage>
</organism>
<dbReference type="PANTHER" id="PTHR33321">
    <property type="match status" value="1"/>
</dbReference>
<sequence>MNSMKLFVLLITLIALEPTRVIGYGPIESDVFDNTTGTPDTRFRREIGEDYTGITLLQASDFIFKTFKQTHGGGKSYTSIDATVTSFKISGLGGYPFQVAITTGNLILLNADYVQVYFGDVKAEFTGILYHESTRVWQWTANGAAPIGLVTGIADYIRLTSGWPSKNWVPRGSGSRWDEGYAVTAYFLEYCNGLRDGFIADLNAMMRYYYSDAFFVQLLGKSVYDLWDDYKLQYGGNPPVPAVALAPAPAPAPASKC</sequence>
<dbReference type="AlphaFoldDB" id="A0A8T0CLF2"/>
<dbReference type="PANTHER" id="PTHR33321:SF12">
    <property type="entry name" value="PLANT BASIC SECRETORY PROTEIN (BSP) FAMILY PROTEIN"/>
    <property type="match status" value="1"/>
</dbReference>
<protein>
    <submittedName>
        <fullName evidence="2">Uncharacterized protein</fullName>
    </submittedName>
</protein>
<dbReference type="EMBL" id="MU090324">
    <property type="protein sequence ID" value="KAF7848064.1"/>
    <property type="molecule type" value="Genomic_DNA"/>
</dbReference>
<feature type="signal peptide" evidence="1">
    <location>
        <begin position="1"/>
        <end position="23"/>
    </location>
</feature>
<gene>
    <name evidence="2" type="ORF">BT93_L2329</name>
</gene>
<dbReference type="Proteomes" id="UP000806378">
    <property type="component" value="Unassembled WGS sequence"/>
</dbReference>
<dbReference type="Pfam" id="PF04450">
    <property type="entry name" value="BSP"/>
    <property type="match status" value="1"/>
</dbReference>
<comment type="caution">
    <text evidence="2">The sequence shown here is derived from an EMBL/GenBank/DDBJ whole genome shotgun (WGS) entry which is preliminary data.</text>
</comment>
<keyword evidence="1" id="KW-0732">Signal</keyword>
<evidence type="ECO:0000313" key="3">
    <source>
        <dbReference type="Proteomes" id="UP000806378"/>
    </source>
</evidence>
<proteinExistence type="predicted"/>
<reference evidence="2" key="1">
    <citation type="submission" date="2020-05" db="EMBL/GenBank/DDBJ databases">
        <title>WGS assembly of Corymbia citriodora subspecies variegata.</title>
        <authorList>
            <person name="Barry K."/>
            <person name="Hundley H."/>
            <person name="Shu S."/>
            <person name="Jenkins J."/>
            <person name="Grimwood J."/>
            <person name="Baten A."/>
        </authorList>
    </citation>
    <scope>NUCLEOTIDE SEQUENCE</scope>
    <source>
        <strain evidence="2">CV2-018</strain>
    </source>
</reference>
<keyword evidence="3" id="KW-1185">Reference proteome</keyword>
<feature type="chain" id="PRO_5035758088" evidence="1">
    <location>
        <begin position="24"/>
        <end position="257"/>
    </location>
</feature>
<accession>A0A8T0CLF2</accession>
<dbReference type="Gramene" id="rna-gnl|WGS:JABURB|Cocit.L2329.1">
    <property type="protein sequence ID" value="cds-KAF7848064.1"/>
    <property type="gene ID" value="gene-BT93_L2329"/>
</dbReference>